<dbReference type="Proteomes" id="UP001630127">
    <property type="component" value="Unassembled WGS sequence"/>
</dbReference>
<gene>
    <name evidence="1" type="ORF">ACH5RR_032802</name>
</gene>
<proteinExistence type="predicted"/>
<evidence type="ECO:0000313" key="2">
    <source>
        <dbReference type="Proteomes" id="UP001630127"/>
    </source>
</evidence>
<name>A0ABD2YMP1_9GENT</name>
<reference evidence="1 2" key="1">
    <citation type="submission" date="2024-11" db="EMBL/GenBank/DDBJ databases">
        <title>A near-complete genome assembly of Cinchona calisaya.</title>
        <authorList>
            <person name="Lian D.C."/>
            <person name="Zhao X.W."/>
            <person name="Wei L."/>
        </authorList>
    </citation>
    <scope>NUCLEOTIDE SEQUENCE [LARGE SCALE GENOMIC DNA]</scope>
    <source>
        <tissue evidence="1">Nenye</tissue>
    </source>
</reference>
<keyword evidence="2" id="KW-1185">Reference proteome</keyword>
<dbReference type="PANTHER" id="PTHR45923:SF2">
    <property type="entry name" value="PROTEIN SEY1"/>
    <property type="match status" value="1"/>
</dbReference>
<evidence type="ECO:0000313" key="1">
    <source>
        <dbReference type="EMBL" id="KAL3507420.1"/>
    </source>
</evidence>
<sequence length="133" mass="15346">MNQSWLQIKKNVKSGEVVQGFGKKVSSLIDNYLHQYRNWTKQSRDGNGPWVVEPVYLSIVERKRNAKLNNFKEAAGPELKTNGELMDTKPSKFIAELSNQLKDAAIEQANWNHATIQYERLQEDMRAFRGQHA</sequence>
<dbReference type="InterPro" id="IPR008803">
    <property type="entry name" value="RHD3/Sey1"/>
</dbReference>
<comment type="caution">
    <text evidence="1">The sequence shown here is derived from an EMBL/GenBank/DDBJ whole genome shotgun (WGS) entry which is preliminary data.</text>
</comment>
<dbReference type="EMBL" id="JBJUIK010000013">
    <property type="protein sequence ID" value="KAL3507420.1"/>
    <property type="molecule type" value="Genomic_DNA"/>
</dbReference>
<accession>A0ABD2YMP1</accession>
<dbReference type="PANTHER" id="PTHR45923">
    <property type="entry name" value="PROTEIN SEY1"/>
    <property type="match status" value="1"/>
</dbReference>
<dbReference type="AlphaFoldDB" id="A0ABD2YMP1"/>
<organism evidence="1 2">
    <name type="scientific">Cinchona calisaya</name>
    <dbReference type="NCBI Taxonomy" id="153742"/>
    <lineage>
        <taxon>Eukaryota</taxon>
        <taxon>Viridiplantae</taxon>
        <taxon>Streptophyta</taxon>
        <taxon>Embryophyta</taxon>
        <taxon>Tracheophyta</taxon>
        <taxon>Spermatophyta</taxon>
        <taxon>Magnoliopsida</taxon>
        <taxon>eudicotyledons</taxon>
        <taxon>Gunneridae</taxon>
        <taxon>Pentapetalae</taxon>
        <taxon>asterids</taxon>
        <taxon>lamiids</taxon>
        <taxon>Gentianales</taxon>
        <taxon>Rubiaceae</taxon>
        <taxon>Cinchonoideae</taxon>
        <taxon>Cinchoneae</taxon>
        <taxon>Cinchona</taxon>
    </lineage>
</organism>
<protein>
    <submittedName>
        <fullName evidence="1">Uncharacterized protein</fullName>
    </submittedName>
</protein>